<dbReference type="Gene3D" id="2.120.10.30">
    <property type="entry name" value="TolB, C-terminal domain"/>
    <property type="match status" value="1"/>
</dbReference>
<dbReference type="OrthoDB" id="2633250at2"/>
<evidence type="ECO:0000313" key="6">
    <source>
        <dbReference type="EMBL" id="PWU46336.1"/>
    </source>
</evidence>
<dbReference type="AlphaFoldDB" id="A0A317K008"/>
<dbReference type="SUPFAM" id="SSF63829">
    <property type="entry name" value="Calcium-dependent phosphotriesterase"/>
    <property type="match status" value="1"/>
</dbReference>
<dbReference type="Proteomes" id="UP000245683">
    <property type="component" value="Unassembled WGS sequence"/>
</dbReference>
<dbReference type="InterPro" id="IPR013658">
    <property type="entry name" value="SGL"/>
</dbReference>
<dbReference type="GO" id="GO:0046872">
    <property type="term" value="F:metal ion binding"/>
    <property type="evidence" value="ECO:0007669"/>
    <property type="project" value="UniProtKB-KW"/>
</dbReference>
<dbReference type="InterPro" id="IPR051262">
    <property type="entry name" value="SMP-30/CGR1_Lactonase"/>
</dbReference>
<gene>
    <name evidence="6" type="ORF">DLJ46_18415</name>
</gene>
<dbReference type="InterPro" id="IPR005511">
    <property type="entry name" value="SMP-30"/>
</dbReference>
<keyword evidence="4" id="KW-0479">Metal-binding</keyword>
<evidence type="ECO:0000256" key="3">
    <source>
        <dbReference type="PIRSR" id="PIRSR605511-1"/>
    </source>
</evidence>
<dbReference type="PANTHER" id="PTHR47572">
    <property type="entry name" value="LIPOPROTEIN-RELATED"/>
    <property type="match status" value="1"/>
</dbReference>
<feature type="binding site" evidence="4">
    <location>
        <position position="121"/>
    </location>
    <ligand>
        <name>substrate</name>
    </ligand>
</feature>
<dbReference type="EMBL" id="QGSV01000222">
    <property type="protein sequence ID" value="PWU46336.1"/>
    <property type="molecule type" value="Genomic_DNA"/>
</dbReference>
<sequence length="295" mass="31417">MSDLRTLMDGIVFGESTRWHDGRLWFADWARQEIIAVDLDGKSDVMLRPPGDGGFSPVCLDWLPDGRLLLVSGATRSVVRQETDGSLVTHADLSGAFDVQHWNEIAVDSRGNAYLNNIAFDFPGGDFRPGLAALATPDGAVRQVADGFGFPNGMAVTPDNSTLIVAESYAHMLTAFDIAPDGSLANRRVWACLGEAAAPDGICLDAEGAVWYADVPNHRCVRVREGGEVLQTVDTGLGCFSCALGGPDGRTLFMVVGDWSKGPAMFTGDPTGRILALDVSVPAPPRAQTNEAPGW</sequence>
<evidence type="ECO:0000259" key="5">
    <source>
        <dbReference type="Pfam" id="PF08450"/>
    </source>
</evidence>
<keyword evidence="7" id="KW-1185">Reference proteome</keyword>
<proteinExistence type="inferred from homology"/>
<accession>A0A317K008</accession>
<comment type="cofactor">
    <cofactor evidence="4">
        <name>Zn(2+)</name>
        <dbReference type="ChEBI" id="CHEBI:29105"/>
    </cofactor>
    <text evidence="4">Binds 1 divalent metal cation per subunit.</text>
</comment>
<dbReference type="Pfam" id="PF08450">
    <property type="entry name" value="SGL"/>
    <property type="match status" value="1"/>
</dbReference>
<dbReference type="PANTHER" id="PTHR47572:SF4">
    <property type="entry name" value="LACTONASE DRP35"/>
    <property type="match status" value="1"/>
</dbReference>
<protein>
    <submittedName>
        <fullName evidence="6">Gluconolaconase</fullName>
    </submittedName>
</protein>
<feature type="binding site" evidence="4">
    <location>
        <position position="15"/>
    </location>
    <ligand>
        <name>a divalent metal cation</name>
        <dbReference type="ChEBI" id="CHEBI:60240"/>
    </ligand>
</feature>
<keyword evidence="2" id="KW-0378">Hydrolase</keyword>
<evidence type="ECO:0000256" key="1">
    <source>
        <dbReference type="ARBA" id="ARBA00008853"/>
    </source>
</evidence>
<dbReference type="PRINTS" id="PR01790">
    <property type="entry name" value="SMP30FAMILY"/>
</dbReference>
<feature type="binding site" evidence="4">
    <location>
        <position position="200"/>
    </location>
    <ligand>
        <name>a divalent metal cation</name>
        <dbReference type="ChEBI" id="CHEBI:60240"/>
    </ligand>
</feature>
<feature type="domain" description="SMP-30/Gluconolactonase/LRE-like region" evidence="5">
    <location>
        <begin position="13"/>
        <end position="255"/>
    </location>
</feature>
<feature type="active site" description="Proton donor/acceptor" evidence="3">
    <location>
        <position position="200"/>
    </location>
</feature>
<feature type="binding site" evidence="4">
    <location>
        <position position="152"/>
    </location>
    <ligand>
        <name>a divalent metal cation</name>
        <dbReference type="ChEBI" id="CHEBI:60240"/>
    </ligand>
</feature>
<dbReference type="GO" id="GO:0016787">
    <property type="term" value="F:hydrolase activity"/>
    <property type="evidence" value="ECO:0007669"/>
    <property type="project" value="UniProtKB-KW"/>
</dbReference>
<dbReference type="RefSeq" id="WP_109945876.1">
    <property type="nucleotide sequence ID" value="NZ_QGGF01000474.1"/>
</dbReference>
<comment type="similarity">
    <text evidence="1">Belongs to the SMP-30/CGR1 family.</text>
</comment>
<comment type="caution">
    <text evidence="6">The sequence shown here is derived from an EMBL/GenBank/DDBJ whole genome shotgun (WGS) entry which is preliminary data.</text>
</comment>
<evidence type="ECO:0000313" key="7">
    <source>
        <dbReference type="Proteomes" id="UP000245683"/>
    </source>
</evidence>
<name>A0A317K008_9ACTN</name>
<feature type="binding site" evidence="4">
    <location>
        <position position="103"/>
    </location>
    <ligand>
        <name>substrate</name>
    </ligand>
</feature>
<evidence type="ECO:0000256" key="2">
    <source>
        <dbReference type="ARBA" id="ARBA00022801"/>
    </source>
</evidence>
<evidence type="ECO:0000256" key="4">
    <source>
        <dbReference type="PIRSR" id="PIRSR605511-2"/>
    </source>
</evidence>
<dbReference type="InterPro" id="IPR011042">
    <property type="entry name" value="6-blade_b-propeller_TolB-like"/>
</dbReference>
<organism evidence="6 7">
    <name type="scientific">Micromonospora globispora</name>
    <dbReference type="NCBI Taxonomy" id="1450148"/>
    <lineage>
        <taxon>Bacteria</taxon>
        <taxon>Bacillati</taxon>
        <taxon>Actinomycetota</taxon>
        <taxon>Actinomycetes</taxon>
        <taxon>Micromonosporales</taxon>
        <taxon>Micromonosporaceae</taxon>
        <taxon>Micromonospora</taxon>
    </lineage>
</organism>
<reference evidence="7" key="1">
    <citation type="submission" date="2018-05" db="EMBL/GenBank/DDBJ databases">
        <title>Micromonospora globispora sp. nov. and Micromonospora rugosa sp. nov., isolated from marine sediment.</title>
        <authorList>
            <person name="Carro L."/>
            <person name="Aysel V."/>
            <person name="Cetin D."/>
            <person name="Igual J.M."/>
            <person name="Klenk H.-P."/>
            <person name="Trujillo M.E."/>
            <person name="Sahin N."/>
        </authorList>
    </citation>
    <scope>NUCLEOTIDE SEQUENCE [LARGE SCALE GENOMIC DNA]</scope>
    <source>
        <strain evidence="7">S2904</strain>
    </source>
</reference>
<keyword evidence="4" id="KW-0862">Zinc</keyword>